<dbReference type="InterPro" id="IPR038765">
    <property type="entry name" value="Papain-like_cys_pep_sf"/>
</dbReference>
<keyword evidence="6" id="KW-0732">Signal</keyword>
<evidence type="ECO:0000313" key="8">
    <source>
        <dbReference type="EMBL" id="PZD94271.1"/>
    </source>
</evidence>
<dbReference type="InterPro" id="IPR051202">
    <property type="entry name" value="Peptidase_C40"/>
</dbReference>
<evidence type="ECO:0000256" key="6">
    <source>
        <dbReference type="SAM" id="SignalP"/>
    </source>
</evidence>
<keyword evidence="9" id="KW-1185">Reference proteome</keyword>
<dbReference type="GO" id="GO:0008234">
    <property type="term" value="F:cysteine-type peptidase activity"/>
    <property type="evidence" value="ECO:0007669"/>
    <property type="project" value="UniProtKB-KW"/>
</dbReference>
<keyword evidence="4" id="KW-0788">Thiol protease</keyword>
<organism evidence="8 9">
    <name type="scientific">Paenibacillus sambharensis</name>
    <dbReference type="NCBI Taxonomy" id="1803190"/>
    <lineage>
        <taxon>Bacteria</taxon>
        <taxon>Bacillati</taxon>
        <taxon>Bacillota</taxon>
        <taxon>Bacilli</taxon>
        <taxon>Bacillales</taxon>
        <taxon>Paenibacillaceae</taxon>
        <taxon>Paenibacillus</taxon>
    </lineage>
</organism>
<dbReference type="PROSITE" id="PS51257">
    <property type="entry name" value="PROKAR_LIPOPROTEIN"/>
    <property type="match status" value="1"/>
</dbReference>
<name>A0A2W1LR10_9BACL</name>
<sequence length="392" mass="42232">MVSTRYRIAAIVLAASLTAASVTGCAAGGGNQKAQQTGGGGGQKQQSAGGQKQQSAGTQKKQQASDNKHHGGSTQDTPQQTGMIEQKVAGSNEALMLENGQAVVELEKIEGTLYADAAKLAGLIGFQAVMEKDKNNTELWIGDHDPVLKLRAQSAIVVQEGREIQLNSPVVKREDRMLIPADSLKQLFNKEAVFTMDNERVAIFPQPLPADPGADQGFADDPADPAKKPGAQQEAGLPAMSDAEPSAQGIGVYGDDAMPAMKNAVAVVDEARKHLGVPYKFGAGPFARTKRFDCSSYVQYVYKKAGYTLPRTAREQAKLGTNVSRNQLRVGDLLYFYVPGRFKSNKTVGHVGIYMGAQKMIHSSPMPKDGVQVTDINKKYWKDTYLYSKRLP</sequence>
<feature type="signal peptide" evidence="6">
    <location>
        <begin position="1"/>
        <end position="26"/>
    </location>
</feature>
<evidence type="ECO:0000256" key="1">
    <source>
        <dbReference type="ARBA" id="ARBA00007074"/>
    </source>
</evidence>
<evidence type="ECO:0000256" key="4">
    <source>
        <dbReference type="ARBA" id="ARBA00022807"/>
    </source>
</evidence>
<dbReference type="Pfam" id="PF00877">
    <property type="entry name" value="NLPC_P60"/>
    <property type="match status" value="1"/>
</dbReference>
<dbReference type="SUPFAM" id="SSF55383">
    <property type="entry name" value="Copper amine oxidase, domain N"/>
    <property type="match status" value="1"/>
</dbReference>
<keyword evidence="3" id="KW-0378">Hydrolase</keyword>
<dbReference type="PANTHER" id="PTHR47053">
    <property type="entry name" value="MUREIN DD-ENDOPEPTIDASE MEPH-RELATED"/>
    <property type="match status" value="1"/>
</dbReference>
<evidence type="ECO:0000256" key="5">
    <source>
        <dbReference type="SAM" id="MobiDB-lite"/>
    </source>
</evidence>
<protein>
    <recommendedName>
        <fullName evidence="7">NlpC/P60 domain-containing protein</fullName>
    </recommendedName>
</protein>
<dbReference type="EMBL" id="QKRB01000053">
    <property type="protein sequence ID" value="PZD94271.1"/>
    <property type="molecule type" value="Genomic_DNA"/>
</dbReference>
<dbReference type="SUPFAM" id="SSF54001">
    <property type="entry name" value="Cysteine proteinases"/>
    <property type="match status" value="1"/>
</dbReference>
<feature type="region of interest" description="Disordered" evidence="5">
    <location>
        <begin position="28"/>
        <end position="81"/>
    </location>
</feature>
<evidence type="ECO:0000256" key="3">
    <source>
        <dbReference type="ARBA" id="ARBA00022801"/>
    </source>
</evidence>
<evidence type="ECO:0000259" key="7">
    <source>
        <dbReference type="PROSITE" id="PS51935"/>
    </source>
</evidence>
<feature type="domain" description="NlpC/P60" evidence="7">
    <location>
        <begin position="261"/>
        <end position="392"/>
    </location>
</feature>
<feature type="region of interest" description="Disordered" evidence="5">
    <location>
        <begin position="205"/>
        <end position="244"/>
    </location>
</feature>
<comment type="similarity">
    <text evidence="1">Belongs to the peptidase C40 family.</text>
</comment>
<proteinExistence type="inferred from homology"/>
<feature type="compositionally biased region" description="Gly residues" evidence="5">
    <location>
        <begin position="28"/>
        <end position="43"/>
    </location>
</feature>
<dbReference type="InterPro" id="IPR000064">
    <property type="entry name" value="NLP_P60_dom"/>
</dbReference>
<dbReference type="InterPro" id="IPR036582">
    <property type="entry name" value="Mao_N_sf"/>
</dbReference>
<dbReference type="AlphaFoldDB" id="A0A2W1LR10"/>
<comment type="caution">
    <text evidence="8">The sequence shown here is derived from an EMBL/GenBank/DDBJ whole genome shotgun (WGS) entry which is preliminary data.</text>
</comment>
<feature type="compositionally biased region" description="Low complexity" evidence="5">
    <location>
        <begin position="44"/>
        <end position="64"/>
    </location>
</feature>
<evidence type="ECO:0000313" key="9">
    <source>
        <dbReference type="Proteomes" id="UP000249522"/>
    </source>
</evidence>
<dbReference type="Proteomes" id="UP000249522">
    <property type="component" value="Unassembled WGS sequence"/>
</dbReference>
<dbReference type="RefSeq" id="WP_111148040.1">
    <property type="nucleotide sequence ID" value="NZ_QKRB01000053.1"/>
</dbReference>
<accession>A0A2W1LR10</accession>
<feature type="compositionally biased region" description="Polar residues" evidence="5">
    <location>
        <begin position="72"/>
        <end position="81"/>
    </location>
</feature>
<reference evidence="8 9" key="1">
    <citation type="submission" date="2018-06" db="EMBL/GenBank/DDBJ databases">
        <title>Paenibacillus imtechensis sp. nov.</title>
        <authorList>
            <person name="Pinnaka A.K."/>
            <person name="Singh H."/>
            <person name="Kaur M."/>
        </authorList>
    </citation>
    <scope>NUCLEOTIDE SEQUENCE [LARGE SCALE GENOMIC DNA]</scope>
    <source>
        <strain evidence="8 9">SMB1</strain>
    </source>
</reference>
<evidence type="ECO:0000256" key="2">
    <source>
        <dbReference type="ARBA" id="ARBA00022670"/>
    </source>
</evidence>
<dbReference type="PANTHER" id="PTHR47053:SF1">
    <property type="entry name" value="MUREIN DD-ENDOPEPTIDASE MEPH-RELATED"/>
    <property type="match status" value="1"/>
</dbReference>
<gene>
    <name evidence="8" type="ORF">DNH61_17810</name>
</gene>
<dbReference type="PROSITE" id="PS51935">
    <property type="entry name" value="NLPC_P60"/>
    <property type="match status" value="1"/>
</dbReference>
<dbReference type="Gene3D" id="3.90.1720.10">
    <property type="entry name" value="endopeptidase domain like (from Nostoc punctiforme)"/>
    <property type="match status" value="1"/>
</dbReference>
<dbReference type="OrthoDB" id="9813118at2"/>
<feature type="chain" id="PRO_5015866625" description="NlpC/P60 domain-containing protein" evidence="6">
    <location>
        <begin position="27"/>
        <end position="392"/>
    </location>
</feature>
<dbReference type="GO" id="GO:0006508">
    <property type="term" value="P:proteolysis"/>
    <property type="evidence" value="ECO:0007669"/>
    <property type="project" value="UniProtKB-KW"/>
</dbReference>
<keyword evidence="2" id="KW-0645">Protease</keyword>